<evidence type="ECO:0000256" key="1">
    <source>
        <dbReference type="ARBA" id="ARBA00023015"/>
    </source>
</evidence>
<dbReference type="PROSITE" id="PS50995">
    <property type="entry name" value="HTH_MARR_2"/>
    <property type="match status" value="1"/>
</dbReference>
<dbReference type="Proteomes" id="UP000183816">
    <property type="component" value="Unassembled WGS sequence"/>
</dbReference>
<evidence type="ECO:0000256" key="2">
    <source>
        <dbReference type="ARBA" id="ARBA00023125"/>
    </source>
</evidence>
<organism evidence="5 6">
    <name type="scientific">Streptococcus equinus</name>
    <name type="common">Streptococcus bovis</name>
    <dbReference type="NCBI Taxonomy" id="1335"/>
    <lineage>
        <taxon>Bacteria</taxon>
        <taxon>Bacillati</taxon>
        <taxon>Bacillota</taxon>
        <taxon>Bacilli</taxon>
        <taxon>Lactobacillales</taxon>
        <taxon>Streptococcaceae</taxon>
        <taxon>Streptococcus</taxon>
    </lineage>
</organism>
<reference evidence="5 6" key="1">
    <citation type="submission" date="2016-10" db="EMBL/GenBank/DDBJ databases">
        <authorList>
            <person name="de Groot N.N."/>
        </authorList>
    </citation>
    <scope>NUCLEOTIDE SEQUENCE [LARGE SCALE GENOMIC DNA]</scope>
    <source>
        <strain evidence="5 6">Sb04</strain>
    </source>
</reference>
<evidence type="ECO:0000313" key="6">
    <source>
        <dbReference type="Proteomes" id="UP000183816"/>
    </source>
</evidence>
<keyword evidence="2 5" id="KW-0238">DNA-binding</keyword>
<dbReference type="PANTHER" id="PTHR42756">
    <property type="entry name" value="TRANSCRIPTIONAL REGULATOR, MARR"/>
    <property type="match status" value="1"/>
</dbReference>
<accession>A0A1H0JNX3</accession>
<dbReference type="GO" id="GO:0003700">
    <property type="term" value="F:DNA-binding transcription factor activity"/>
    <property type="evidence" value="ECO:0007669"/>
    <property type="project" value="InterPro"/>
</dbReference>
<keyword evidence="1" id="KW-0805">Transcription regulation</keyword>
<dbReference type="SUPFAM" id="SSF46785">
    <property type="entry name" value="Winged helix' DNA-binding domain"/>
    <property type="match status" value="1"/>
</dbReference>
<dbReference type="SMART" id="SM00347">
    <property type="entry name" value="HTH_MARR"/>
    <property type="match status" value="1"/>
</dbReference>
<dbReference type="Pfam" id="PF01047">
    <property type="entry name" value="MarR"/>
    <property type="match status" value="1"/>
</dbReference>
<dbReference type="InterPro" id="IPR000835">
    <property type="entry name" value="HTH_MarR-typ"/>
</dbReference>
<dbReference type="RefSeq" id="WP_074481401.1">
    <property type="nucleotide sequence ID" value="NZ_FNJK01000001.1"/>
</dbReference>
<dbReference type="OrthoDB" id="1551170at2"/>
<protein>
    <submittedName>
        <fullName evidence="5">DNA-binding transcriptional regulator, MarR family</fullName>
    </submittedName>
</protein>
<sequence>MQKSLQESLDSCLFIAVKKLDRCLDRITDEAFKKYGLSQSHSTILLTLYYGDGLLQKELAKALCITAPTLTRLLEKLLNKGFISIVSQGRTKRVYLTDKGKELIPIIRQANLDTLEKFNRLIKDGYSETLISDLNQITNRLSHEFY</sequence>
<feature type="domain" description="HTH marR-type" evidence="4">
    <location>
        <begin position="10"/>
        <end position="143"/>
    </location>
</feature>
<dbReference type="PANTHER" id="PTHR42756:SF1">
    <property type="entry name" value="TRANSCRIPTIONAL REPRESSOR OF EMRAB OPERON"/>
    <property type="match status" value="1"/>
</dbReference>
<dbReference type="EMBL" id="FNJK01000001">
    <property type="protein sequence ID" value="SDO45495.1"/>
    <property type="molecule type" value="Genomic_DNA"/>
</dbReference>
<gene>
    <name evidence="5" type="ORF">SAMN05216347_10196</name>
</gene>
<dbReference type="AlphaFoldDB" id="A0A1H0JNX3"/>
<keyword evidence="3" id="KW-0804">Transcription</keyword>
<evidence type="ECO:0000259" key="4">
    <source>
        <dbReference type="PROSITE" id="PS50995"/>
    </source>
</evidence>
<evidence type="ECO:0000313" key="5">
    <source>
        <dbReference type="EMBL" id="SDO45495.1"/>
    </source>
</evidence>
<dbReference type="GO" id="GO:0003677">
    <property type="term" value="F:DNA binding"/>
    <property type="evidence" value="ECO:0007669"/>
    <property type="project" value="UniProtKB-KW"/>
</dbReference>
<proteinExistence type="predicted"/>
<dbReference type="InterPro" id="IPR036390">
    <property type="entry name" value="WH_DNA-bd_sf"/>
</dbReference>
<dbReference type="Gene3D" id="1.10.10.10">
    <property type="entry name" value="Winged helix-like DNA-binding domain superfamily/Winged helix DNA-binding domain"/>
    <property type="match status" value="1"/>
</dbReference>
<evidence type="ECO:0000256" key="3">
    <source>
        <dbReference type="ARBA" id="ARBA00023163"/>
    </source>
</evidence>
<name>A0A1H0JNX3_STREI</name>
<dbReference type="InterPro" id="IPR036388">
    <property type="entry name" value="WH-like_DNA-bd_sf"/>
</dbReference>